<name>A0A2C6KCT0_9APIC</name>
<dbReference type="RefSeq" id="XP_067920176.1">
    <property type="nucleotide sequence ID" value="XM_068067848.1"/>
</dbReference>
<dbReference type="EMBL" id="MIGC01004122">
    <property type="protein sequence ID" value="PHJ18470.1"/>
    <property type="molecule type" value="Genomic_DNA"/>
</dbReference>
<accession>A0A2C6KCT0</accession>
<sequence length="161" mass="18192">MSHVELGPLGLQLLLREDNIQLDELQVYICANAWISQQDLSGCRRSLIRKASSRRESEAKKDREGDESSKGRRRRKEEEEDEQGGGGGKGQDEENLRGGEHEIEDDDADADAQTDSLIMVEAGYYGLSSSSSRVLFLFKISRVYDIYRSIRFDSMSPSQIQ</sequence>
<protein>
    <submittedName>
        <fullName evidence="2">Gyf domain</fullName>
    </submittedName>
</protein>
<evidence type="ECO:0000313" key="3">
    <source>
        <dbReference type="Proteomes" id="UP000221165"/>
    </source>
</evidence>
<gene>
    <name evidence="2" type="ORF">CSUI_007703</name>
</gene>
<organism evidence="2 3">
    <name type="scientific">Cystoisospora suis</name>
    <dbReference type="NCBI Taxonomy" id="483139"/>
    <lineage>
        <taxon>Eukaryota</taxon>
        <taxon>Sar</taxon>
        <taxon>Alveolata</taxon>
        <taxon>Apicomplexa</taxon>
        <taxon>Conoidasida</taxon>
        <taxon>Coccidia</taxon>
        <taxon>Eucoccidiorida</taxon>
        <taxon>Eimeriorina</taxon>
        <taxon>Sarcocystidae</taxon>
        <taxon>Cystoisospora</taxon>
    </lineage>
</organism>
<reference evidence="2 3" key="1">
    <citation type="journal article" date="2017" name="Int. J. Parasitol.">
        <title>The genome of the protozoan parasite Cystoisospora suis and a reverse vaccinology approach to identify vaccine candidates.</title>
        <authorList>
            <person name="Palmieri N."/>
            <person name="Shrestha A."/>
            <person name="Ruttkowski B."/>
            <person name="Beck T."/>
            <person name="Vogl C."/>
            <person name="Tomley F."/>
            <person name="Blake D.P."/>
            <person name="Joachim A."/>
        </authorList>
    </citation>
    <scope>NUCLEOTIDE SEQUENCE [LARGE SCALE GENOMIC DNA]</scope>
    <source>
        <strain evidence="2 3">Wien I</strain>
    </source>
</reference>
<feature type="region of interest" description="Disordered" evidence="1">
    <location>
        <begin position="51"/>
        <end position="110"/>
    </location>
</feature>
<dbReference type="AlphaFoldDB" id="A0A2C6KCT0"/>
<evidence type="ECO:0000313" key="2">
    <source>
        <dbReference type="EMBL" id="PHJ18470.1"/>
    </source>
</evidence>
<dbReference type="Proteomes" id="UP000221165">
    <property type="component" value="Unassembled WGS sequence"/>
</dbReference>
<feature type="non-terminal residue" evidence="2">
    <location>
        <position position="161"/>
    </location>
</feature>
<proteinExistence type="predicted"/>
<comment type="caution">
    <text evidence="2">The sequence shown here is derived from an EMBL/GenBank/DDBJ whole genome shotgun (WGS) entry which is preliminary data.</text>
</comment>
<feature type="compositionally biased region" description="Basic and acidic residues" evidence="1">
    <location>
        <begin position="90"/>
        <end position="101"/>
    </location>
</feature>
<evidence type="ECO:0000256" key="1">
    <source>
        <dbReference type="SAM" id="MobiDB-lite"/>
    </source>
</evidence>
<feature type="compositionally biased region" description="Basic and acidic residues" evidence="1">
    <location>
        <begin position="53"/>
        <end position="70"/>
    </location>
</feature>
<dbReference type="VEuPathDB" id="ToxoDB:CSUI_007703"/>
<keyword evidence="3" id="KW-1185">Reference proteome</keyword>
<dbReference type="GeneID" id="94431059"/>